<comment type="caution">
    <text evidence="1">The sequence shown here is derived from an EMBL/GenBank/DDBJ whole genome shotgun (WGS) entry which is preliminary data.</text>
</comment>
<organism evidence="1">
    <name type="scientific">marine sediment metagenome</name>
    <dbReference type="NCBI Taxonomy" id="412755"/>
    <lineage>
        <taxon>unclassified sequences</taxon>
        <taxon>metagenomes</taxon>
        <taxon>ecological metagenomes</taxon>
    </lineage>
</organism>
<reference evidence="1" key="1">
    <citation type="journal article" date="2014" name="Front. Microbiol.">
        <title>High frequency of phylogenetically diverse reductive dehalogenase-homologous genes in deep subseafloor sedimentary metagenomes.</title>
        <authorList>
            <person name="Kawai M."/>
            <person name="Futagami T."/>
            <person name="Toyoda A."/>
            <person name="Takaki Y."/>
            <person name="Nishi S."/>
            <person name="Hori S."/>
            <person name="Arai W."/>
            <person name="Tsubouchi T."/>
            <person name="Morono Y."/>
            <person name="Uchiyama I."/>
            <person name="Ito T."/>
            <person name="Fujiyama A."/>
            <person name="Inagaki F."/>
            <person name="Takami H."/>
        </authorList>
    </citation>
    <scope>NUCLEOTIDE SEQUENCE</scope>
    <source>
        <strain evidence="1">Expedition CK06-06</strain>
    </source>
</reference>
<dbReference type="EMBL" id="BARS01008821">
    <property type="protein sequence ID" value="GAF67425.1"/>
    <property type="molecule type" value="Genomic_DNA"/>
</dbReference>
<protein>
    <recommendedName>
        <fullName evidence="2">DUF1176 domain-containing protein</fullName>
    </recommendedName>
</protein>
<name>X0SUD8_9ZZZZ</name>
<evidence type="ECO:0000313" key="1">
    <source>
        <dbReference type="EMBL" id="GAF67425.1"/>
    </source>
</evidence>
<accession>X0SUD8</accession>
<gene>
    <name evidence="1" type="ORF">S01H1_16734</name>
</gene>
<evidence type="ECO:0008006" key="2">
    <source>
        <dbReference type="Google" id="ProtNLM"/>
    </source>
</evidence>
<proteinExistence type="predicted"/>
<sequence length="199" mass="21878">MLYTSMAHPLTHLALGALGLLAFLQASHAQDPLDRIPSDGQPWRIERFADVPPALAAALKQADCRQSEAMMVTFPIELFRPAGAQPMAIVPCSGWTLFGRAYVFERDGALRALAFPVMPFPGRVNASEMAGVLAWNPYAKTLTALESNDVCEGTVTRHTYRYDERHGGDDLNGFALVKVERGKLGCNGASENWQMIWEN</sequence>
<dbReference type="AlphaFoldDB" id="X0SUD8"/>